<evidence type="ECO:0000313" key="4">
    <source>
        <dbReference type="EMBL" id="QEF96268.1"/>
    </source>
</evidence>
<evidence type="ECO:0000256" key="2">
    <source>
        <dbReference type="ARBA" id="ARBA00022801"/>
    </source>
</evidence>
<dbReference type="GO" id="GO:0004536">
    <property type="term" value="F:DNA nuclease activity"/>
    <property type="evidence" value="ECO:0007669"/>
    <property type="project" value="InterPro"/>
</dbReference>
<dbReference type="GO" id="GO:0016787">
    <property type="term" value="F:hydrolase activity"/>
    <property type="evidence" value="ECO:0007669"/>
    <property type="project" value="UniProtKB-KW"/>
</dbReference>
<dbReference type="GO" id="GO:0006308">
    <property type="term" value="P:DNA catabolic process"/>
    <property type="evidence" value="ECO:0007669"/>
    <property type="project" value="InterPro"/>
</dbReference>
<dbReference type="InterPro" id="IPR036691">
    <property type="entry name" value="Endo/exonu/phosph_ase_sf"/>
</dbReference>
<protein>
    <submittedName>
        <fullName evidence="4">Uncharacterized protein</fullName>
    </submittedName>
</protein>
<keyword evidence="3" id="KW-0812">Transmembrane</keyword>
<dbReference type="SMART" id="SM00476">
    <property type="entry name" value="DNaseIc"/>
    <property type="match status" value="1"/>
</dbReference>
<organism evidence="4 5">
    <name type="scientific">Stieleria maiorica</name>
    <dbReference type="NCBI Taxonomy" id="2795974"/>
    <lineage>
        <taxon>Bacteria</taxon>
        <taxon>Pseudomonadati</taxon>
        <taxon>Planctomycetota</taxon>
        <taxon>Planctomycetia</taxon>
        <taxon>Pirellulales</taxon>
        <taxon>Pirellulaceae</taxon>
        <taxon>Stieleria</taxon>
    </lineage>
</organism>
<dbReference type="Proteomes" id="UP000321353">
    <property type="component" value="Chromosome"/>
</dbReference>
<keyword evidence="3" id="KW-1133">Transmembrane helix</keyword>
<dbReference type="Gene3D" id="3.60.10.10">
    <property type="entry name" value="Endonuclease/exonuclease/phosphatase"/>
    <property type="match status" value="1"/>
</dbReference>
<evidence type="ECO:0000256" key="1">
    <source>
        <dbReference type="ARBA" id="ARBA00022722"/>
    </source>
</evidence>
<dbReference type="PANTHER" id="PTHR11371:SF31">
    <property type="entry name" value="EXTRACELLULAR NUCLEASE"/>
    <property type="match status" value="1"/>
</dbReference>
<keyword evidence="2" id="KW-0378">Hydrolase</keyword>
<dbReference type="SUPFAM" id="SSF56219">
    <property type="entry name" value="DNase I-like"/>
    <property type="match status" value="1"/>
</dbReference>
<dbReference type="PANTHER" id="PTHR11371">
    <property type="entry name" value="DEOXYRIBONUCLEASE"/>
    <property type="match status" value="1"/>
</dbReference>
<dbReference type="EMBL" id="CP036264">
    <property type="protein sequence ID" value="QEF96268.1"/>
    <property type="molecule type" value="Genomic_DNA"/>
</dbReference>
<dbReference type="KEGG" id="smam:Mal15_02950"/>
<dbReference type="InterPro" id="IPR016202">
    <property type="entry name" value="DNase_I"/>
</dbReference>
<sequence length="356" mass="38982">MCAYPFHQMEEQRRKGPFFLLVVTLILLGIGFYVAQHFEIAGLDQVTITPKSERPADEVDPIDDLMFVSANQAGGRSAGGYAAPAAYAARPSDPEQKVRNLRIGSWALSGFGPSKLASEECRLNLTRVIRKFDVIALQQITAVERDLVPRLVDQINEGGRNFDFVLGQPSGPSDRPEQLAILFNVNRVQIDRSQTYTVADPQDQMTYAPMVAWFRAAEPSVQSAWTFSVVNVRVNLARAPVEVALLPGIFASVRSDGRGEDDVVMAGLFQADDSYLIPRVMGTDVVAAVDSTTTDIFSRHQTCNILVDRNRTNEFVGRGGPVDFLRLFNLNLSQAEAVSSHLPVFGEFTATEGGGG</sequence>
<accession>A0A5B9M4V5</accession>
<gene>
    <name evidence="4" type="ORF">Mal15_02950</name>
</gene>
<keyword evidence="1" id="KW-0540">Nuclease</keyword>
<evidence type="ECO:0000313" key="5">
    <source>
        <dbReference type="Proteomes" id="UP000321353"/>
    </source>
</evidence>
<feature type="transmembrane region" description="Helical" evidence="3">
    <location>
        <begin position="18"/>
        <end position="35"/>
    </location>
</feature>
<dbReference type="PRINTS" id="PR00130">
    <property type="entry name" value="DNASEI"/>
</dbReference>
<proteinExistence type="predicted"/>
<keyword evidence="3" id="KW-0472">Membrane</keyword>
<evidence type="ECO:0000256" key="3">
    <source>
        <dbReference type="SAM" id="Phobius"/>
    </source>
</evidence>
<name>A0A5B9M4V5_9BACT</name>
<keyword evidence="5" id="KW-1185">Reference proteome</keyword>
<reference evidence="4 5" key="1">
    <citation type="submission" date="2019-02" db="EMBL/GenBank/DDBJ databases">
        <title>Planctomycetal bacteria perform biofilm scaping via a novel small molecule.</title>
        <authorList>
            <person name="Jeske O."/>
            <person name="Boedeker C."/>
            <person name="Wiegand S."/>
            <person name="Breitling P."/>
            <person name="Kallscheuer N."/>
            <person name="Jogler M."/>
            <person name="Rohde M."/>
            <person name="Petersen J."/>
            <person name="Medema M.H."/>
            <person name="Surup F."/>
            <person name="Jogler C."/>
        </authorList>
    </citation>
    <scope>NUCLEOTIDE SEQUENCE [LARGE SCALE GENOMIC DNA]</scope>
    <source>
        <strain evidence="4 5">Mal15</strain>
    </source>
</reference>
<dbReference type="AlphaFoldDB" id="A0A5B9M4V5"/>